<dbReference type="Pfam" id="PF00593">
    <property type="entry name" value="TonB_dep_Rec_b-barrel"/>
    <property type="match status" value="1"/>
</dbReference>
<evidence type="ECO:0000256" key="11">
    <source>
        <dbReference type="HAMAP-Rule" id="MF_01531"/>
    </source>
</evidence>
<keyword evidence="2 11" id="KW-0813">Transport</keyword>
<evidence type="ECO:0000256" key="10">
    <source>
        <dbReference type="ARBA" id="ARBA00023237"/>
    </source>
</evidence>
<evidence type="ECO:0000259" key="15">
    <source>
        <dbReference type="Pfam" id="PF07715"/>
    </source>
</evidence>
<dbReference type="SUPFAM" id="SSF56935">
    <property type="entry name" value="Porins"/>
    <property type="match status" value="1"/>
</dbReference>
<dbReference type="OrthoDB" id="9764669at2"/>
<evidence type="ECO:0000313" key="17">
    <source>
        <dbReference type="Proteomes" id="UP000241346"/>
    </source>
</evidence>
<dbReference type="Proteomes" id="UP000241346">
    <property type="component" value="Unassembled WGS sequence"/>
</dbReference>
<feature type="short sequence motif" description="TonB C-terminal box" evidence="11 13">
    <location>
        <begin position="587"/>
        <end position="604"/>
    </location>
</feature>
<dbReference type="GO" id="GO:0015288">
    <property type="term" value="F:porin activity"/>
    <property type="evidence" value="ECO:0007669"/>
    <property type="project" value="UniProtKB-KW"/>
</dbReference>
<evidence type="ECO:0000256" key="9">
    <source>
        <dbReference type="ARBA" id="ARBA00023136"/>
    </source>
</evidence>
<name>A0A2T3N7G5_9GAMM</name>
<feature type="short sequence motif" description="TonB box" evidence="11">
    <location>
        <begin position="27"/>
        <end position="34"/>
    </location>
</feature>
<dbReference type="PANTHER" id="PTHR30069:SF53">
    <property type="entry name" value="COLICIN I RECEPTOR-RELATED"/>
    <property type="match status" value="1"/>
</dbReference>
<comment type="similarity">
    <text evidence="11">Belongs to the TonB-dependent receptor family. BtuB (TC 1.B.14.3.1) subfamily.</text>
</comment>
<dbReference type="NCBIfam" id="TIGR01779">
    <property type="entry name" value="TonB-B12"/>
    <property type="match status" value="1"/>
</dbReference>
<dbReference type="InterPro" id="IPR039426">
    <property type="entry name" value="TonB-dep_rcpt-like"/>
</dbReference>
<reference evidence="16 17" key="1">
    <citation type="submission" date="2018-03" db="EMBL/GenBank/DDBJ databases">
        <title>Whole genome sequencing of Histamine producing bacteria.</title>
        <authorList>
            <person name="Butler K."/>
        </authorList>
    </citation>
    <scope>NUCLEOTIDE SEQUENCE [LARGE SCALE GENOMIC DNA]</scope>
    <source>
        <strain evidence="16 17">DSM 19138</strain>
    </source>
</reference>
<dbReference type="RefSeq" id="WP_107300256.1">
    <property type="nucleotide sequence ID" value="NZ_PYMB01000017.1"/>
</dbReference>
<dbReference type="GO" id="GO:0009279">
    <property type="term" value="C:cell outer membrane"/>
    <property type="evidence" value="ECO:0007669"/>
    <property type="project" value="UniProtKB-SubCell"/>
</dbReference>
<dbReference type="GO" id="GO:0046930">
    <property type="term" value="C:pore complex"/>
    <property type="evidence" value="ECO:0007669"/>
    <property type="project" value="UniProtKB-KW"/>
</dbReference>
<dbReference type="PANTHER" id="PTHR30069">
    <property type="entry name" value="TONB-DEPENDENT OUTER MEMBRANE RECEPTOR"/>
    <property type="match status" value="1"/>
</dbReference>
<dbReference type="AlphaFoldDB" id="A0A2T3N7G5"/>
<evidence type="ECO:0000256" key="13">
    <source>
        <dbReference type="PROSITE-ProRule" id="PRU10144"/>
    </source>
</evidence>
<gene>
    <name evidence="11 16" type="primary">btuB</name>
    <name evidence="16" type="ORF">C9J01_21795</name>
</gene>
<evidence type="ECO:0000256" key="6">
    <source>
        <dbReference type="ARBA" id="ARBA00023065"/>
    </source>
</evidence>
<evidence type="ECO:0000256" key="3">
    <source>
        <dbReference type="ARBA" id="ARBA00022452"/>
    </source>
</evidence>
<comment type="function">
    <text evidence="11">Involved in the active translocation of vitamin B12 (cyanocobalamin) across the outer membrane to the periplasmic space. It derives its energy for transport by interacting with the trans-periplasmic membrane protein TonB.</text>
</comment>
<sequence precursor="true">MKKTLLAVALAQVCLPSMVYADTSTDEVMVVTANRIEQSTQSVAAQVEVVTRDDIERIQAKSLIDVFRRLTGVQVTQNGGRGQLASIFVRGANADQVLVLVDGVRFNRATKGSVDFSQVPVNFVDRIEYVRGARASVYGSEAIGGVINIITLANSKTNNTTKLAAGVGSLDYREASLTTGVEVGEQGHLNLALGYDADDGYNVKPQPGINDGDRHGFESLNGLAGYSHRFDDSWSAFANFRIFDNTYQYDGTFTSRQLREAEVENYALSSGVEYQRNAVSSQFSVNWQNQEDWDYIQSEGKGSSGASNDELDQLNLQWNAQYQLTQQITFAGGVDWRDETYKVKTSGDKFERDNLAVYGIAVADYDAFFGELSLRLDDNEQFGSESTYNLGLGYRFSELLAITTSYGTSFKAPNLYQLYNGLYGNQSLKPESADSFELTVSGLLADVHWSVTGYDTRIDDLIDFNSSTSRYYNVNGESKLQGIEIVTEFDTAFISHQLSADFKDPEDRNGEQLVRRAKKMFKYNAIASFDVVDVSLGYQYVGERPDFGGDLDAYNLFDLSANYYANEHLTLNARIDNVFDEDYETAAGYPAPERAFYMNASYEF</sequence>
<keyword evidence="8 11" id="KW-0626">Porin</keyword>
<keyword evidence="5 11" id="KW-0732">Signal</keyword>
<dbReference type="PROSITE" id="PS01156">
    <property type="entry name" value="TONB_DEPENDENT_REC_2"/>
    <property type="match status" value="1"/>
</dbReference>
<dbReference type="Pfam" id="PF07715">
    <property type="entry name" value="Plug"/>
    <property type="match status" value="1"/>
</dbReference>
<feature type="signal peptide" evidence="11">
    <location>
        <begin position="1"/>
        <end position="21"/>
    </location>
</feature>
<dbReference type="GO" id="GO:0015420">
    <property type="term" value="F:ABC-type vitamin B12 transporter activity"/>
    <property type="evidence" value="ECO:0007669"/>
    <property type="project" value="InterPro"/>
</dbReference>
<dbReference type="InterPro" id="IPR037066">
    <property type="entry name" value="Plug_dom_sf"/>
</dbReference>
<dbReference type="Gene3D" id="2.40.170.20">
    <property type="entry name" value="TonB-dependent receptor, beta-barrel domain"/>
    <property type="match status" value="1"/>
</dbReference>
<evidence type="ECO:0000256" key="5">
    <source>
        <dbReference type="ARBA" id="ARBA00022729"/>
    </source>
</evidence>
<keyword evidence="16" id="KW-0675">Receptor</keyword>
<dbReference type="CDD" id="cd01347">
    <property type="entry name" value="ligand_gated_channel"/>
    <property type="match status" value="1"/>
</dbReference>
<dbReference type="GO" id="GO:0006811">
    <property type="term" value="P:monoatomic ion transport"/>
    <property type="evidence" value="ECO:0007669"/>
    <property type="project" value="UniProtKB-KW"/>
</dbReference>
<comment type="caution">
    <text evidence="16">The sequence shown here is derived from an EMBL/GenBank/DDBJ whole genome shotgun (WGS) entry which is preliminary data.</text>
</comment>
<dbReference type="Gene3D" id="2.170.130.10">
    <property type="entry name" value="TonB-dependent receptor, plug domain"/>
    <property type="match status" value="1"/>
</dbReference>
<keyword evidence="10 11" id="KW-0998">Cell outer membrane</keyword>
<dbReference type="InterPro" id="IPR036942">
    <property type="entry name" value="Beta-barrel_TonB_sf"/>
</dbReference>
<dbReference type="InterPro" id="IPR010917">
    <property type="entry name" value="TonB_rcpt_CS"/>
</dbReference>
<evidence type="ECO:0000313" key="16">
    <source>
        <dbReference type="EMBL" id="PSW09001.1"/>
    </source>
</evidence>
<feature type="domain" description="TonB-dependent receptor plug" evidence="15">
    <location>
        <begin position="41"/>
        <end position="146"/>
    </location>
</feature>
<evidence type="ECO:0000256" key="7">
    <source>
        <dbReference type="ARBA" id="ARBA00023077"/>
    </source>
</evidence>
<keyword evidence="7 11" id="KW-0798">TonB box</keyword>
<keyword evidence="4 11" id="KW-0812">Transmembrane</keyword>
<dbReference type="EMBL" id="PYMB01000017">
    <property type="protein sequence ID" value="PSW09001.1"/>
    <property type="molecule type" value="Genomic_DNA"/>
</dbReference>
<evidence type="ECO:0000256" key="4">
    <source>
        <dbReference type="ARBA" id="ARBA00022692"/>
    </source>
</evidence>
<evidence type="ECO:0000256" key="2">
    <source>
        <dbReference type="ARBA" id="ARBA00022448"/>
    </source>
</evidence>
<dbReference type="InterPro" id="IPR000531">
    <property type="entry name" value="Beta-barrel_TonB"/>
</dbReference>
<evidence type="ECO:0000256" key="1">
    <source>
        <dbReference type="ARBA" id="ARBA00004571"/>
    </source>
</evidence>
<dbReference type="InterPro" id="IPR010101">
    <property type="entry name" value="B12_transptr_BtuB"/>
</dbReference>
<organism evidence="16 17">
    <name type="scientific">Photobacterium rosenbergii</name>
    <dbReference type="NCBI Taxonomy" id="294936"/>
    <lineage>
        <taxon>Bacteria</taxon>
        <taxon>Pseudomonadati</taxon>
        <taxon>Pseudomonadota</taxon>
        <taxon>Gammaproteobacteria</taxon>
        <taxon>Vibrionales</taxon>
        <taxon>Vibrionaceae</taxon>
        <taxon>Photobacterium</taxon>
    </lineage>
</organism>
<keyword evidence="6 11" id="KW-0406">Ion transport</keyword>
<feature type="chain" id="PRO_5015790360" description="Vitamin B12 transporter BtuB" evidence="11">
    <location>
        <begin position="22"/>
        <end position="604"/>
    </location>
</feature>
<feature type="domain" description="TonB-dependent receptor-like beta-barrel" evidence="14">
    <location>
        <begin position="202"/>
        <end position="578"/>
    </location>
</feature>
<keyword evidence="9 11" id="KW-0472">Membrane</keyword>
<evidence type="ECO:0000256" key="12">
    <source>
        <dbReference type="PROSITE-ProRule" id="PRU01360"/>
    </source>
</evidence>
<evidence type="ECO:0000256" key="8">
    <source>
        <dbReference type="ARBA" id="ARBA00023114"/>
    </source>
</evidence>
<proteinExistence type="inferred from homology"/>
<evidence type="ECO:0000259" key="14">
    <source>
        <dbReference type="Pfam" id="PF00593"/>
    </source>
</evidence>
<comment type="subcellular location">
    <subcellularLocation>
        <location evidence="1 11 12">Cell outer membrane</location>
        <topology evidence="1 11 12">Multi-pass membrane protein</topology>
    </subcellularLocation>
</comment>
<accession>A0A2T3N7G5</accession>
<protein>
    <recommendedName>
        <fullName evidence="11">Vitamin B12 transporter BtuB</fullName>
    </recommendedName>
    <alternativeName>
        <fullName evidence="11">Cobalamin receptor</fullName>
    </alternativeName>
    <alternativeName>
        <fullName evidence="11">Outer membrane cobalamin translocator</fullName>
    </alternativeName>
</protein>
<keyword evidence="3 11" id="KW-1134">Transmembrane beta strand</keyword>
<dbReference type="PROSITE" id="PS52016">
    <property type="entry name" value="TONB_DEPENDENT_REC_3"/>
    <property type="match status" value="1"/>
</dbReference>
<dbReference type="InterPro" id="IPR012910">
    <property type="entry name" value="Plug_dom"/>
</dbReference>
<dbReference type="HAMAP" id="MF_01531">
    <property type="entry name" value="BtuB"/>
    <property type="match status" value="1"/>
</dbReference>